<gene>
    <name evidence="2" type="ORF">TNCT_190761</name>
</gene>
<evidence type="ECO:0000313" key="3">
    <source>
        <dbReference type="Proteomes" id="UP000887116"/>
    </source>
</evidence>
<organism evidence="2 3">
    <name type="scientific">Trichonephila clavata</name>
    <name type="common">Joro spider</name>
    <name type="synonym">Nephila clavata</name>
    <dbReference type="NCBI Taxonomy" id="2740835"/>
    <lineage>
        <taxon>Eukaryota</taxon>
        <taxon>Metazoa</taxon>
        <taxon>Ecdysozoa</taxon>
        <taxon>Arthropoda</taxon>
        <taxon>Chelicerata</taxon>
        <taxon>Arachnida</taxon>
        <taxon>Araneae</taxon>
        <taxon>Araneomorphae</taxon>
        <taxon>Entelegynae</taxon>
        <taxon>Araneoidea</taxon>
        <taxon>Nephilidae</taxon>
        <taxon>Trichonephila</taxon>
    </lineage>
</organism>
<name>A0A8X6K9R2_TRICU</name>
<feature type="region of interest" description="Disordered" evidence="1">
    <location>
        <begin position="120"/>
        <end position="213"/>
    </location>
</feature>
<comment type="caution">
    <text evidence="2">The sequence shown here is derived from an EMBL/GenBank/DDBJ whole genome shotgun (WGS) entry which is preliminary data.</text>
</comment>
<dbReference type="AlphaFoldDB" id="A0A8X6K9R2"/>
<accession>A0A8X6K9R2</accession>
<keyword evidence="3" id="KW-1185">Reference proteome</keyword>
<sequence length="213" mass="24272">MILYTQHTWQNAFCDHRRAQREGWLDGSNKLCRANEHICLKTACYTRGILYYEDRFCDHRGVQQDFGIDLGEPYCDHRADLVEGGLEEYSLHSLCRSRRPSWRSRSRTCRAVFGSDRPLRAPFRPSLGAGPGPRRCRLAPGEPARRRRRSGGARFVPGPRTPPRAPRPRPGEGTGGRSRRAAERRRQSNSSRAAAARSEQRDTRCDDSHAQIS</sequence>
<dbReference type="Proteomes" id="UP000887116">
    <property type="component" value="Unassembled WGS sequence"/>
</dbReference>
<evidence type="ECO:0000256" key="1">
    <source>
        <dbReference type="SAM" id="MobiDB-lite"/>
    </source>
</evidence>
<proteinExistence type="predicted"/>
<feature type="compositionally biased region" description="Basic and acidic residues" evidence="1">
    <location>
        <begin position="198"/>
        <end position="213"/>
    </location>
</feature>
<evidence type="ECO:0000313" key="2">
    <source>
        <dbReference type="EMBL" id="GFQ66964.1"/>
    </source>
</evidence>
<reference evidence="2" key="1">
    <citation type="submission" date="2020-07" db="EMBL/GenBank/DDBJ databases">
        <title>Multicomponent nature underlies the extraordinary mechanical properties of spider dragline silk.</title>
        <authorList>
            <person name="Kono N."/>
            <person name="Nakamura H."/>
            <person name="Mori M."/>
            <person name="Yoshida Y."/>
            <person name="Ohtoshi R."/>
            <person name="Malay A.D."/>
            <person name="Moran D.A.P."/>
            <person name="Tomita M."/>
            <person name="Numata K."/>
            <person name="Arakawa K."/>
        </authorList>
    </citation>
    <scope>NUCLEOTIDE SEQUENCE</scope>
</reference>
<dbReference type="EMBL" id="BMAO01000447">
    <property type="protein sequence ID" value="GFQ66964.1"/>
    <property type="molecule type" value="Genomic_DNA"/>
</dbReference>
<feature type="compositionally biased region" description="Low complexity" evidence="1">
    <location>
        <begin position="188"/>
        <end position="197"/>
    </location>
</feature>
<protein>
    <submittedName>
        <fullName evidence="2">Uncharacterized protein</fullName>
    </submittedName>
</protein>